<dbReference type="RefSeq" id="WP_187777096.1">
    <property type="nucleotide sequence ID" value="NZ_JACTUZ010000006.1"/>
</dbReference>
<proteinExistence type="predicted"/>
<name>A0ABR7R2H0_9PROT</name>
<comment type="caution">
    <text evidence="1">The sequence shown here is derived from an EMBL/GenBank/DDBJ whole genome shotgun (WGS) entry which is preliminary data.</text>
</comment>
<evidence type="ECO:0000313" key="2">
    <source>
        <dbReference type="Proteomes" id="UP000603940"/>
    </source>
</evidence>
<keyword evidence="2" id="KW-1185">Reference proteome</keyword>
<gene>
    <name evidence="1" type="ORF">IBL25_03075</name>
</gene>
<accession>A0ABR7R2H0</accession>
<organism evidence="1 2">
    <name type="scientific">Pseudoroseomonas ludipueritiae</name>
    <dbReference type="NCBI Taxonomy" id="198093"/>
    <lineage>
        <taxon>Bacteria</taxon>
        <taxon>Pseudomonadati</taxon>
        <taxon>Pseudomonadota</taxon>
        <taxon>Alphaproteobacteria</taxon>
        <taxon>Acetobacterales</taxon>
        <taxon>Acetobacteraceae</taxon>
        <taxon>Pseudoroseomonas</taxon>
    </lineage>
</organism>
<protein>
    <submittedName>
        <fullName evidence="1">Uncharacterized protein</fullName>
    </submittedName>
</protein>
<dbReference type="Proteomes" id="UP000603940">
    <property type="component" value="Unassembled WGS sequence"/>
</dbReference>
<sequence>MTEPDAPSPRETLIRVRSALRICLLDNPEDLTLPARRSVLERRIAECSRAIAQMDAGNG</sequence>
<dbReference type="EMBL" id="JACTUZ010000006">
    <property type="protein sequence ID" value="MBC9175928.1"/>
    <property type="molecule type" value="Genomic_DNA"/>
</dbReference>
<evidence type="ECO:0000313" key="1">
    <source>
        <dbReference type="EMBL" id="MBC9175928.1"/>
    </source>
</evidence>
<reference evidence="1 2" key="1">
    <citation type="journal article" date="2009" name="Int. J. Syst. Evol. Microbiol.">
        <title>Transfer of Teichococcus ludipueritiae and Muricoccus roseus to the genus Roseomonas, as Roseomonas ludipueritiae comb. nov. and Roseomonas rosea comb. nov., respectively, and emended description of the genus Roseomonas.</title>
        <authorList>
            <person name="Sanchez-Porro C."/>
            <person name="Gallego V."/>
            <person name="Busse H.J."/>
            <person name="Kampfer P."/>
            <person name="Ventosa A."/>
        </authorList>
    </citation>
    <scope>NUCLEOTIDE SEQUENCE [LARGE SCALE GENOMIC DNA]</scope>
    <source>
        <strain evidence="1 2">DSM 14915</strain>
    </source>
</reference>